<dbReference type="PANTHER" id="PTHR37393">
    <property type="entry name" value="AT-RICH INTERACTIVE DOMAIN-CONTAINING PROTEIN 1A-LIKE"/>
    <property type="match status" value="1"/>
</dbReference>
<feature type="domain" description="RING-type" evidence="6">
    <location>
        <begin position="24"/>
        <end position="63"/>
    </location>
</feature>
<dbReference type="Proteomes" id="UP000515151">
    <property type="component" value="Chromosome 3"/>
</dbReference>
<feature type="region of interest" description="Disordered" evidence="5">
    <location>
        <begin position="426"/>
        <end position="521"/>
    </location>
</feature>
<feature type="region of interest" description="Disordered" evidence="5">
    <location>
        <begin position="986"/>
        <end position="1009"/>
    </location>
</feature>
<feature type="compositionally biased region" description="Polar residues" evidence="5">
    <location>
        <begin position="675"/>
        <end position="685"/>
    </location>
</feature>
<reference evidence="7" key="1">
    <citation type="journal article" date="2020" name="Plant Biotechnol. J.">
        <title>The pomegranate (Punica granatum L.) draft genome dissects genetic divergence between soft- and hard-seeded cultivars.</title>
        <authorList>
            <person name="Luo X."/>
            <person name="Li H."/>
            <person name="Wu Z."/>
            <person name="Yao W."/>
            <person name="Zhao P."/>
            <person name="Cao D."/>
            <person name="Yu H."/>
            <person name="Li K."/>
            <person name="Poudel K."/>
            <person name="Zhao D."/>
            <person name="Zhang F."/>
            <person name="Xia X."/>
            <person name="Chen L."/>
            <person name="Wang Q."/>
            <person name="Jing D."/>
            <person name="Cao S."/>
        </authorList>
    </citation>
    <scope>NUCLEOTIDE SEQUENCE [LARGE SCALE GENOMIC DNA]</scope>
    <source>
        <strain evidence="7">cv. Tunisia</strain>
    </source>
</reference>
<feature type="compositionally biased region" description="Basic and acidic residues" evidence="5">
    <location>
        <begin position="748"/>
        <end position="771"/>
    </location>
</feature>
<feature type="compositionally biased region" description="Polar residues" evidence="5">
    <location>
        <begin position="163"/>
        <end position="179"/>
    </location>
</feature>
<dbReference type="InterPro" id="IPR017907">
    <property type="entry name" value="Znf_RING_CS"/>
</dbReference>
<feature type="region of interest" description="Disordered" evidence="5">
    <location>
        <begin position="227"/>
        <end position="413"/>
    </location>
</feature>
<feature type="compositionally biased region" description="Pro residues" evidence="5">
    <location>
        <begin position="580"/>
        <end position="589"/>
    </location>
</feature>
<gene>
    <name evidence="8" type="primary">LOC116198920</name>
</gene>
<dbReference type="OrthoDB" id="9049620at2759"/>
<evidence type="ECO:0000313" key="7">
    <source>
        <dbReference type="Proteomes" id="UP000515151"/>
    </source>
</evidence>
<evidence type="ECO:0000256" key="2">
    <source>
        <dbReference type="ARBA" id="ARBA00022771"/>
    </source>
</evidence>
<feature type="compositionally biased region" description="Low complexity" evidence="5">
    <location>
        <begin position="227"/>
        <end position="247"/>
    </location>
</feature>
<dbReference type="GeneID" id="116198920"/>
<name>A0A6P8CS81_PUNGR</name>
<evidence type="ECO:0000259" key="6">
    <source>
        <dbReference type="PROSITE" id="PS50089"/>
    </source>
</evidence>
<keyword evidence="7" id="KW-1185">Reference proteome</keyword>
<dbReference type="PROSITE" id="PS00518">
    <property type="entry name" value="ZF_RING_1"/>
    <property type="match status" value="1"/>
</dbReference>
<dbReference type="GO" id="GO:0008270">
    <property type="term" value="F:zinc ion binding"/>
    <property type="evidence" value="ECO:0007669"/>
    <property type="project" value="UniProtKB-KW"/>
</dbReference>
<feature type="compositionally biased region" description="Basic and acidic residues" evidence="5">
    <location>
        <begin position="1363"/>
        <end position="1382"/>
    </location>
</feature>
<reference evidence="8" key="2">
    <citation type="submission" date="2025-08" db="UniProtKB">
        <authorList>
            <consortium name="RefSeq"/>
        </authorList>
    </citation>
    <scope>IDENTIFICATION</scope>
    <source>
        <tissue evidence="8">Leaf</tissue>
    </source>
</reference>
<evidence type="ECO:0000256" key="5">
    <source>
        <dbReference type="SAM" id="MobiDB-lite"/>
    </source>
</evidence>
<keyword evidence="2 4" id="KW-0863">Zinc-finger</keyword>
<evidence type="ECO:0000256" key="4">
    <source>
        <dbReference type="PROSITE-ProRule" id="PRU00175"/>
    </source>
</evidence>
<dbReference type="PANTHER" id="PTHR37393:SF1">
    <property type="entry name" value="AT-RICH INTERACTIVE DOMAIN-CONTAINING PROTEIN 1A-LIKE"/>
    <property type="match status" value="1"/>
</dbReference>
<feature type="compositionally biased region" description="Polar residues" evidence="5">
    <location>
        <begin position="482"/>
        <end position="492"/>
    </location>
</feature>
<dbReference type="RefSeq" id="XP_031385049.1">
    <property type="nucleotide sequence ID" value="XM_031529189.1"/>
</dbReference>
<feature type="compositionally biased region" description="Low complexity" evidence="5">
    <location>
        <begin position="438"/>
        <end position="447"/>
    </location>
</feature>
<keyword evidence="3" id="KW-0862">Zinc</keyword>
<evidence type="ECO:0000313" key="8">
    <source>
        <dbReference type="RefSeq" id="XP_031385049.1"/>
    </source>
</evidence>
<feature type="compositionally biased region" description="Low complexity" evidence="5">
    <location>
        <begin position="315"/>
        <end position="328"/>
    </location>
</feature>
<sequence>MVSIMGFDNECILSIQSLPGEYFCPVCRLLVYPNEALQSQCTHLYCKPCLAYIANSSRACPYDGYLVTEADSKPLIESNQALAETINKIAVHCLYHRSGCTWQGPLSECIYHCSGCAFGNSPVVCNRCGIQIIHRQVQEHAQSCPGVQPQAVPPHEATAASAGATNPSQISKPAEPASSQAQISQAVNVVAAPTPEQWYQQQYHQYNQQHAGYDAYNQQYQQYYPHQQPQEAVQPQHYQQPQPQVQGPLPPQSQLHGPASSPLKQQSSNVQQPAPPSQPQALAQPHGQPQVPPQTQVQSQVTAVPVVPPPPPPNQQQQPRPAIIPYPQLNMQNNPAQPLQFNPSHLLQYPQLPTQNPVLQHPQSSVLHPPPHPRPLPHSQVQPHSQAQPHGPVPHPQGPHHVHQSQPNPPANVLIQPQVQSTHTVAGFQSYPPPQPPCQLQLGGPQQHTVPIGPSQLSQQPVQVHGQGQFPQPSLAVRPPQAQATILNQLNPGSLPPPPRSTNFLSAQQPFHPHSQPPGQLVSPHNVMQPIQQHLSQPHAQQKQPSLGGQQLGFTQNQLYQQASFAQQQMPMHPQMRPLGPTPSNPPQPQQNVAVLHSLQHPHLSQNVVGRPPVPNHGVPLQVSPRAPGVVQVRPPQPGSNPNNLVVPNSRVQPSLQEHHGSVFYSPMLERSVTNNQAGLSSQRTTKVDEKSLGGNVNEIKTLKTETDSNHPPVEQKASENQGAPKKMTKEESAQNEQPSDAKSGRVLLKDHKDFPTNGPELDKSVTHGGKENQAGPLLGTSVQHNELTEERVQTDTSSVMEPSANERVPSAAHGVDGSRGVPSPGQKSARGVARLPSQQRVAAPSGLPAAPPGPPLKSRSPGQPLDQFGPPGFGLQPRQLNPPEKVLPPFSKQPFDPTISSGCMPCHDSLPPLGRGQRQFQHQFAPLHVPHNQGHLHQRMPMGEPLEGIPPGASDRLGGMSISQKHAPNAMEAETFPVRRPFYMDSRQPDRSLPVSMERGPWGPPARMDRPPGVELSLFYDQEERFKSFPYEHMHASSVNSSRHVYERRWFEEESKSLRDPIAKYGNHFPLGGRFDGDPFEKAVHGLISDNAGSTSSRMLPRDRDVVLGKRRFDPPEDNAERLDSYHRRADMLGSLPGYTRSSMEASAIRSPGREHGGISSRGLGGLPSISHSSLGSDDIVRRESHLYRDPIGRSFPESRFQGLPRHFHKSEFERPGNLGSREHLRNGDLIGRDFPSHMPRHELLGIRNLRMGDPGGFDSFRDHAPAGDIVGPEIYRGQPGFRSTLSLKGFSAGKESFDDLRSRRVTNMGWCRICNVDCESVEGLDLHSQTTEHQKVAMDIVRSIKQQNAKKQKVSSSGKSSVEDPSRSKTHNSEVRGRKH</sequence>
<feature type="region of interest" description="Disordered" evidence="5">
    <location>
        <begin position="1151"/>
        <end position="1177"/>
    </location>
</feature>
<feature type="region of interest" description="Disordered" evidence="5">
    <location>
        <begin position="675"/>
        <end position="883"/>
    </location>
</feature>
<protein>
    <submittedName>
        <fullName evidence="8">Trithorax group protein osa-like isoform X1</fullName>
    </submittedName>
</protein>
<feature type="region of interest" description="Disordered" evidence="5">
    <location>
        <begin position="569"/>
        <end position="590"/>
    </location>
</feature>
<organism evidence="7 8">
    <name type="scientific">Punica granatum</name>
    <name type="common">Pomegranate</name>
    <dbReference type="NCBI Taxonomy" id="22663"/>
    <lineage>
        <taxon>Eukaryota</taxon>
        <taxon>Viridiplantae</taxon>
        <taxon>Streptophyta</taxon>
        <taxon>Embryophyta</taxon>
        <taxon>Tracheophyta</taxon>
        <taxon>Spermatophyta</taxon>
        <taxon>Magnoliopsida</taxon>
        <taxon>eudicotyledons</taxon>
        <taxon>Gunneridae</taxon>
        <taxon>Pentapetalae</taxon>
        <taxon>rosids</taxon>
        <taxon>malvids</taxon>
        <taxon>Myrtales</taxon>
        <taxon>Lythraceae</taxon>
        <taxon>Punica</taxon>
    </lineage>
</organism>
<feature type="region of interest" description="Disordered" evidence="5">
    <location>
        <begin position="145"/>
        <end position="179"/>
    </location>
</feature>
<dbReference type="SUPFAM" id="SSF57850">
    <property type="entry name" value="RING/U-box"/>
    <property type="match status" value="1"/>
</dbReference>
<feature type="compositionally biased region" description="Polar residues" evidence="5">
    <location>
        <begin position="329"/>
        <end position="366"/>
    </location>
</feature>
<proteinExistence type="predicted"/>
<dbReference type="InterPro" id="IPR013083">
    <property type="entry name" value="Znf_RING/FYVE/PHD"/>
</dbReference>
<dbReference type="Gene3D" id="3.30.40.10">
    <property type="entry name" value="Zinc/RING finger domain, C3HC4 (zinc finger)"/>
    <property type="match status" value="1"/>
</dbReference>
<dbReference type="PROSITE" id="PS50089">
    <property type="entry name" value="ZF_RING_2"/>
    <property type="match status" value="1"/>
</dbReference>
<dbReference type="InterPro" id="IPR001841">
    <property type="entry name" value="Znf_RING"/>
</dbReference>
<keyword evidence="1" id="KW-0479">Metal-binding</keyword>
<evidence type="ECO:0000256" key="3">
    <source>
        <dbReference type="ARBA" id="ARBA00022833"/>
    </source>
</evidence>
<feature type="compositionally biased region" description="Low complexity" evidence="5">
    <location>
        <begin position="569"/>
        <end position="579"/>
    </location>
</feature>
<evidence type="ECO:0000256" key="1">
    <source>
        <dbReference type="ARBA" id="ARBA00022723"/>
    </source>
</evidence>
<feature type="region of interest" description="Disordered" evidence="5">
    <location>
        <begin position="1347"/>
        <end position="1382"/>
    </location>
</feature>
<feature type="compositionally biased region" description="Low complexity" evidence="5">
    <location>
        <begin position="279"/>
        <end position="305"/>
    </location>
</feature>
<accession>A0A6P8CS81</accession>